<gene>
    <name evidence="2" type="ORF">ALGA_3165</name>
</gene>
<name>A0A1Y1CM85_9BACT</name>
<feature type="domain" description="DUF2202" evidence="1">
    <location>
        <begin position="7"/>
        <end position="137"/>
    </location>
</feature>
<accession>A0A1Y1CM85</accession>
<sequence length="144" mass="16328">MLAWPNNPFANIKESEQSHMDAIASLLDENNVSYTILQSGQFSEPDLQNYYNQFITDGEISSSNALKIGATIEDLDIVDLQKYVGEITTQSVIDVFNLLECGSRNHLRSFYKSIMLLDETYTPQFLTLDEYNNIVNSANENCNQ</sequence>
<dbReference type="Proteomes" id="UP000218267">
    <property type="component" value="Chromosome"/>
</dbReference>
<dbReference type="CDD" id="cd01048">
    <property type="entry name" value="Ferritin_like_AB2"/>
    <property type="match status" value="1"/>
</dbReference>
<keyword evidence="3" id="KW-1185">Reference proteome</keyword>
<dbReference type="AlphaFoldDB" id="A0A1Y1CM85"/>
<dbReference type="Gene3D" id="1.20.1260.10">
    <property type="match status" value="1"/>
</dbReference>
<proteinExistence type="predicted"/>
<dbReference type="InterPro" id="IPR012347">
    <property type="entry name" value="Ferritin-like"/>
</dbReference>
<dbReference type="EMBL" id="AP018042">
    <property type="protein sequence ID" value="BAX81465.1"/>
    <property type="molecule type" value="Genomic_DNA"/>
</dbReference>
<dbReference type="KEGG" id="mbas:ALGA_3165"/>
<reference evidence="3" key="2">
    <citation type="journal article" date="2020" name="Antonie Van Leeuwenhoek">
        <title>Labilibaculum antarcticum sp. nov., a novel facultative anaerobic, psychrotorelant bacterium isolated from marine sediment of Antarctica.</title>
        <authorList>
            <person name="Watanabe M."/>
            <person name="Kojima H."/>
            <person name="Fukui M."/>
        </authorList>
    </citation>
    <scope>NUCLEOTIDE SEQUENCE [LARGE SCALE GENOMIC DNA]</scope>
    <source>
        <strain evidence="3">SPP2</strain>
    </source>
</reference>
<dbReference type="Pfam" id="PF09968">
    <property type="entry name" value="DUF2202"/>
    <property type="match status" value="1"/>
</dbReference>
<evidence type="ECO:0000259" key="1">
    <source>
        <dbReference type="Pfam" id="PF09968"/>
    </source>
</evidence>
<dbReference type="RefSeq" id="WP_197705593.1">
    <property type="nucleotide sequence ID" value="NZ_AP018042.1"/>
</dbReference>
<evidence type="ECO:0000313" key="3">
    <source>
        <dbReference type="Proteomes" id="UP000218267"/>
    </source>
</evidence>
<organism evidence="2 3">
    <name type="scientific">Labilibaculum antarcticum</name>
    <dbReference type="NCBI Taxonomy" id="1717717"/>
    <lineage>
        <taxon>Bacteria</taxon>
        <taxon>Pseudomonadati</taxon>
        <taxon>Bacteroidota</taxon>
        <taxon>Bacteroidia</taxon>
        <taxon>Marinilabiliales</taxon>
        <taxon>Marinifilaceae</taxon>
        <taxon>Labilibaculum</taxon>
    </lineage>
</organism>
<reference evidence="2 3" key="1">
    <citation type="journal article" date="2018" name="Mar. Genomics">
        <title>Complete genome sequence of Marinifilaceae bacterium strain SPP2, isolated from the Antarctic marine sediment.</title>
        <authorList>
            <person name="Watanabe M."/>
            <person name="Kojima H."/>
            <person name="Fukui M."/>
        </authorList>
    </citation>
    <scope>NUCLEOTIDE SEQUENCE [LARGE SCALE GENOMIC DNA]</scope>
    <source>
        <strain evidence="2 3">SPP2</strain>
    </source>
</reference>
<evidence type="ECO:0000313" key="2">
    <source>
        <dbReference type="EMBL" id="BAX81465.1"/>
    </source>
</evidence>
<protein>
    <recommendedName>
        <fullName evidence="1">DUF2202 domain-containing protein</fullName>
    </recommendedName>
</protein>
<dbReference type="InterPro" id="IPR019243">
    <property type="entry name" value="DUF2202"/>
</dbReference>